<comment type="caution">
    <text evidence="3">The sequence shown here is derived from an EMBL/GenBank/DDBJ whole genome shotgun (WGS) entry which is preliminary data.</text>
</comment>
<accession>A0A845G314</accession>
<reference evidence="3 4" key="1">
    <citation type="submission" date="2020-01" db="EMBL/GenBank/DDBJ databases">
        <title>Novel species isolated from a subtropical stream in China.</title>
        <authorList>
            <person name="Lu H."/>
        </authorList>
    </citation>
    <scope>NUCLEOTIDE SEQUENCE [LARGE SCALE GENOMIC DNA]</scope>
    <source>
        <strain evidence="3 4">FT82W</strain>
    </source>
</reference>
<dbReference type="RefSeq" id="WP_161096898.1">
    <property type="nucleotide sequence ID" value="NZ_WWCW01000031.1"/>
</dbReference>
<dbReference type="Proteomes" id="UP000470302">
    <property type="component" value="Unassembled WGS sequence"/>
</dbReference>
<evidence type="ECO:0000256" key="1">
    <source>
        <dbReference type="SAM" id="MobiDB-lite"/>
    </source>
</evidence>
<dbReference type="EMBL" id="WWCW01000031">
    <property type="protein sequence ID" value="MYM87795.1"/>
    <property type="molecule type" value="Genomic_DNA"/>
</dbReference>
<gene>
    <name evidence="3" type="ORF">GTP91_11455</name>
</gene>
<evidence type="ECO:0000313" key="4">
    <source>
        <dbReference type="Proteomes" id="UP000470302"/>
    </source>
</evidence>
<feature type="region of interest" description="Disordered" evidence="1">
    <location>
        <begin position="1"/>
        <end position="20"/>
    </location>
</feature>
<feature type="compositionally biased region" description="Polar residues" evidence="1">
    <location>
        <begin position="1"/>
        <end position="18"/>
    </location>
</feature>
<proteinExistence type="predicted"/>
<dbReference type="AlphaFoldDB" id="A0A845G314"/>
<feature type="domain" description="Transglycosylase SLT" evidence="2">
    <location>
        <begin position="35"/>
        <end position="145"/>
    </location>
</feature>
<protein>
    <submittedName>
        <fullName evidence="3">Transglycosylase SLT domain-containing protein</fullName>
    </submittedName>
</protein>
<evidence type="ECO:0000313" key="3">
    <source>
        <dbReference type="EMBL" id="MYM87795.1"/>
    </source>
</evidence>
<dbReference type="InterPro" id="IPR008258">
    <property type="entry name" value="Transglycosylase_SLT_dom_1"/>
</dbReference>
<dbReference type="Pfam" id="PF01464">
    <property type="entry name" value="SLT"/>
    <property type="match status" value="1"/>
</dbReference>
<dbReference type="Gene3D" id="1.10.530.10">
    <property type="match status" value="1"/>
</dbReference>
<name>A0A845G314_9BURK</name>
<dbReference type="InterPro" id="IPR023346">
    <property type="entry name" value="Lysozyme-like_dom_sf"/>
</dbReference>
<sequence>MTQKPAVGSQSAQLTTTKDTNESARLIEIRALVEANNRSKLGTDLIICQIYMESRFDAHAGAGHDARGLMQMQRQGVQQVFKYRKQKELGHMPSDAQTQAAFAEGAALHDSNAIFDEATNIGLGTEYMQYWLDTSPSIAAAYARYRGVANGIYYKKISECAERLHADPTSMQLLREMVK</sequence>
<organism evidence="3 4">
    <name type="scientific">Duganella vulcania</name>
    <dbReference type="NCBI Taxonomy" id="2692166"/>
    <lineage>
        <taxon>Bacteria</taxon>
        <taxon>Pseudomonadati</taxon>
        <taxon>Pseudomonadota</taxon>
        <taxon>Betaproteobacteria</taxon>
        <taxon>Burkholderiales</taxon>
        <taxon>Oxalobacteraceae</taxon>
        <taxon>Telluria group</taxon>
        <taxon>Duganella</taxon>
    </lineage>
</organism>
<evidence type="ECO:0000259" key="2">
    <source>
        <dbReference type="Pfam" id="PF01464"/>
    </source>
</evidence>
<dbReference type="SUPFAM" id="SSF53955">
    <property type="entry name" value="Lysozyme-like"/>
    <property type="match status" value="1"/>
</dbReference>